<dbReference type="NCBIfam" id="TIGR00229">
    <property type="entry name" value="sensory_box"/>
    <property type="match status" value="1"/>
</dbReference>
<dbReference type="InterPro" id="IPR001633">
    <property type="entry name" value="EAL_dom"/>
</dbReference>
<dbReference type="PANTHER" id="PTHR44757:SF2">
    <property type="entry name" value="BIOFILM ARCHITECTURE MAINTENANCE PROTEIN MBAA"/>
    <property type="match status" value="1"/>
</dbReference>
<feature type="domain" description="PAS" evidence="2">
    <location>
        <begin position="420"/>
        <end position="449"/>
    </location>
</feature>
<dbReference type="CDD" id="cd00130">
    <property type="entry name" value="PAS"/>
    <property type="match status" value="1"/>
</dbReference>
<evidence type="ECO:0000313" key="7">
    <source>
        <dbReference type="Proteomes" id="UP000190750"/>
    </source>
</evidence>
<dbReference type="Pfam" id="PF00990">
    <property type="entry name" value="GGDEF"/>
    <property type="match status" value="1"/>
</dbReference>
<feature type="domain" description="EAL" evidence="4">
    <location>
        <begin position="709"/>
        <end position="965"/>
    </location>
</feature>
<feature type="domain" description="GGDEF" evidence="5">
    <location>
        <begin position="561"/>
        <end position="700"/>
    </location>
</feature>
<dbReference type="InterPro" id="IPR000014">
    <property type="entry name" value="PAS"/>
</dbReference>
<dbReference type="Pfam" id="PF13426">
    <property type="entry name" value="PAS_9"/>
    <property type="match status" value="2"/>
</dbReference>
<evidence type="ECO:0000256" key="1">
    <source>
        <dbReference type="SAM" id="Phobius"/>
    </source>
</evidence>
<name>A0A1T1AQP4_RHOFE</name>
<dbReference type="InterPro" id="IPR052155">
    <property type="entry name" value="Biofilm_reg_signaling"/>
</dbReference>
<evidence type="ECO:0000259" key="3">
    <source>
        <dbReference type="PROSITE" id="PS50113"/>
    </source>
</evidence>
<keyword evidence="1" id="KW-1133">Transmembrane helix</keyword>
<dbReference type="CDD" id="cd01949">
    <property type="entry name" value="GGDEF"/>
    <property type="match status" value="1"/>
</dbReference>
<dbReference type="PANTHER" id="PTHR44757">
    <property type="entry name" value="DIGUANYLATE CYCLASE DGCP"/>
    <property type="match status" value="1"/>
</dbReference>
<accession>A0A1T1AQP4</accession>
<dbReference type="InterPro" id="IPR035919">
    <property type="entry name" value="EAL_sf"/>
</dbReference>
<evidence type="ECO:0000313" key="6">
    <source>
        <dbReference type="EMBL" id="OOV06421.1"/>
    </source>
</evidence>
<dbReference type="SMART" id="SM00052">
    <property type="entry name" value="EAL"/>
    <property type="match status" value="1"/>
</dbReference>
<comment type="caution">
    <text evidence="6">The sequence shown here is derived from an EMBL/GenBank/DDBJ whole genome shotgun (WGS) entry which is preliminary data.</text>
</comment>
<dbReference type="Pfam" id="PF00563">
    <property type="entry name" value="EAL"/>
    <property type="match status" value="1"/>
</dbReference>
<dbReference type="NCBIfam" id="TIGR00254">
    <property type="entry name" value="GGDEF"/>
    <property type="match status" value="1"/>
</dbReference>
<dbReference type="PROSITE" id="PS50887">
    <property type="entry name" value="GGDEF"/>
    <property type="match status" value="1"/>
</dbReference>
<feature type="transmembrane region" description="Helical" evidence="1">
    <location>
        <begin position="216"/>
        <end position="238"/>
    </location>
</feature>
<evidence type="ECO:0000259" key="4">
    <source>
        <dbReference type="PROSITE" id="PS50883"/>
    </source>
</evidence>
<dbReference type="FunFam" id="3.20.20.450:FF:000001">
    <property type="entry name" value="Cyclic di-GMP phosphodiesterase yahA"/>
    <property type="match status" value="1"/>
</dbReference>
<reference evidence="6 7" key="1">
    <citation type="submission" date="2017-01" db="EMBL/GenBank/DDBJ databases">
        <title>Genome sequencing of Rhodoferax fermentans JCM 7819.</title>
        <authorList>
            <person name="Kim Y.J."/>
            <person name="Farh M.E.-A."/>
            <person name="Yang D.-C."/>
        </authorList>
    </citation>
    <scope>NUCLEOTIDE SEQUENCE [LARGE SCALE GENOMIC DNA]</scope>
    <source>
        <strain evidence="6 7">JCM 7819</strain>
    </source>
</reference>
<feature type="domain" description="PAC" evidence="3">
    <location>
        <begin position="356"/>
        <end position="408"/>
    </location>
</feature>
<keyword evidence="1" id="KW-0472">Membrane</keyword>
<dbReference type="SMART" id="SM00086">
    <property type="entry name" value="PAC"/>
    <property type="match status" value="2"/>
</dbReference>
<dbReference type="SUPFAM" id="SSF141868">
    <property type="entry name" value="EAL domain-like"/>
    <property type="match status" value="1"/>
</dbReference>
<dbReference type="SUPFAM" id="SSF55073">
    <property type="entry name" value="Nucleotide cyclase"/>
    <property type="match status" value="1"/>
</dbReference>
<keyword evidence="1" id="KW-0812">Transmembrane</keyword>
<dbReference type="Gene3D" id="3.20.20.450">
    <property type="entry name" value="EAL domain"/>
    <property type="match status" value="1"/>
</dbReference>
<dbReference type="InterPro" id="IPR001610">
    <property type="entry name" value="PAC"/>
</dbReference>
<gene>
    <name evidence="6" type="ORF">RF819_06480</name>
</gene>
<dbReference type="Gene3D" id="3.30.70.270">
    <property type="match status" value="1"/>
</dbReference>
<dbReference type="PROSITE" id="PS50883">
    <property type="entry name" value="EAL"/>
    <property type="match status" value="1"/>
</dbReference>
<feature type="transmembrane region" description="Helical" evidence="1">
    <location>
        <begin position="33"/>
        <end position="53"/>
    </location>
</feature>
<dbReference type="SMART" id="SM00267">
    <property type="entry name" value="GGDEF"/>
    <property type="match status" value="1"/>
</dbReference>
<organism evidence="6 7">
    <name type="scientific">Rhodoferax fermentans</name>
    <dbReference type="NCBI Taxonomy" id="28066"/>
    <lineage>
        <taxon>Bacteria</taxon>
        <taxon>Pseudomonadati</taxon>
        <taxon>Pseudomonadota</taxon>
        <taxon>Betaproteobacteria</taxon>
        <taxon>Burkholderiales</taxon>
        <taxon>Comamonadaceae</taxon>
        <taxon>Rhodoferax</taxon>
    </lineage>
</organism>
<dbReference type="PROSITE" id="PS50112">
    <property type="entry name" value="PAS"/>
    <property type="match status" value="1"/>
</dbReference>
<keyword evidence="7" id="KW-1185">Reference proteome</keyword>
<dbReference type="InterPro" id="IPR000160">
    <property type="entry name" value="GGDEF_dom"/>
</dbReference>
<evidence type="ECO:0000259" key="5">
    <source>
        <dbReference type="PROSITE" id="PS50887"/>
    </source>
</evidence>
<dbReference type="InterPro" id="IPR035965">
    <property type="entry name" value="PAS-like_dom_sf"/>
</dbReference>
<dbReference type="SUPFAM" id="SSF55785">
    <property type="entry name" value="PYP-like sensor domain (PAS domain)"/>
    <property type="match status" value="2"/>
</dbReference>
<sequence length="967" mass="106671">MGCFVRHIACNLHSVTQKDHASTEMRAFTLTRYFSLLSFGLLLLAGVLLGTLVRQQELAQMERTAIERNINTTHLLGNLLAPDIQRLVRMSDGVPAQALQTLPEVAELQNKLRVWLRRSDIARVKIYSPQGLTLFSTEAVQIGEDKSGSAGFVAARSGQVISELVHSDQFAGPEGMLLNVDLMSSYVPVQHNGQLVAVFEQYQDVTRLIQRIEHSLWRVGGLIAAVFVLLYVVLVAVVQRGQRALNTQKALLEEANRVLDQRVAERTRELTVSEAQLRESEARFRSLTEMSSDFYWESDAQHRFTQRTFSAREAADPVFCQTVFLGRLIWEVPTIVPNASDWQAHRAVLDAHLPFRGFEVAHQGAKTSPLYISVSGAPVFDATGAFVGYRGVGRDITQRKQADTELRIAATAFESQQSTLVADVHGIVQRVNQALTESTGYSAQEIVGQPAAILRSERLSADFYAAQWACVEQTGKWQGEVWTTRKNGEVFPQWLSISSVKDEQGVVTHYIGNYIDISAQKQAEEEVRKLAFFDPLTGLPNRTLLRDRLQQTAAASVRSGGCCAVLYLDLDNFKTLNDTQGHASGDQLLQWVAARLVDNLRQCDTVARIGGDEFVVVLPQLEARNQEMAAGDVELVCQKLLQALAQPYVFAHTDFYSTASMGVTFVGGQETSVDDVLKQADMAMYQAKSLGGNTFAFFDPVMESVALSHARLEVDLRQAIQSGQLELYYQPQVSGGSGRIVGAEALLRWQHPQRGLVPPGDFVPHAERTGLILPLGQWVLEQACVQLAAWAQQPAMKDLVLAVNVSAQQFKATDFAEQVLATLARTGAQAKLLKLELTESIFAGNIDEIVGMMNKLKGQGVGFSLDDFGTGYSSLAYLSRLPLDQLKIDRSFVANIESDNNNVAICAATIGLAHSLKLKVVAEGVENEAKRYFLSTVHRCDLLQGYLFGRPLPIGGFEDLLRSWTPA</sequence>
<proteinExistence type="predicted"/>
<dbReference type="InterPro" id="IPR000700">
    <property type="entry name" value="PAS-assoc_C"/>
</dbReference>
<dbReference type="Gene3D" id="3.30.450.20">
    <property type="entry name" value="PAS domain"/>
    <property type="match status" value="2"/>
</dbReference>
<protein>
    <recommendedName>
        <fullName evidence="8">GGDEF domain-containing protein</fullName>
    </recommendedName>
</protein>
<dbReference type="InterPro" id="IPR029787">
    <property type="entry name" value="Nucleotide_cyclase"/>
</dbReference>
<dbReference type="Proteomes" id="UP000190750">
    <property type="component" value="Unassembled WGS sequence"/>
</dbReference>
<evidence type="ECO:0008006" key="8">
    <source>
        <dbReference type="Google" id="ProtNLM"/>
    </source>
</evidence>
<dbReference type="CDD" id="cd01948">
    <property type="entry name" value="EAL"/>
    <property type="match status" value="1"/>
</dbReference>
<evidence type="ECO:0000259" key="2">
    <source>
        <dbReference type="PROSITE" id="PS50112"/>
    </source>
</evidence>
<dbReference type="STRING" id="28066.RF819_06480"/>
<dbReference type="EMBL" id="MTJN01000002">
    <property type="protein sequence ID" value="OOV06421.1"/>
    <property type="molecule type" value="Genomic_DNA"/>
</dbReference>
<feature type="domain" description="PAC" evidence="3">
    <location>
        <begin position="477"/>
        <end position="529"/>
    </location>
</feature>
<dbReference type="PROSITE" id="PS50113">
    <property type="entry name" value="PAC"/>
    <property type="match status" value="2"/>
</dbReference>
<dbReference type="InterPro" id="IPR043128">
    <property type="entry name" value="Rev_trsase/Diguanyl_cyclase"/>
</dbReference>
<dbReference type="AlphaFoldDB" id="A0A1T1AQP4"/>